<protein>
    <recommendedName>
        <fullName evidence="1">Hedgehog/Intein (Hint) domain-containing protein</fullName>
    </recommendedName>
</protein>
<name>A0A8J4HA02_9PROT</name>
<reference evidence="2" key="1">
    <citation type="journal article" date="2020" name="mSystems">
        <title>Genome- and Community-Level Interaction Insights into Carbon Utilization and Element Cycling Functions of Hydrothermarchaeota in Hydrothermal Sediment.</title>
        <authorList>
            <person name="Zhou Z."/>
            <person name="Liu Y."/>
            <person name="Xu W."/>
            <person name="Pan J."/>
            <person name="Luo Z.H."/>
            <person name="Li M."/>
        </authorList>
    </citation>
    <scope>NUCLEOTIDE SEQUENCE</scope>
    <source>
        <strain evidence="2">SpSt-997</strain>
    </source>
</reference>
<evidence type="ECO:0000259" key="1">
    <source>
        <dbReference type="Pfam" id="PF13403"/>
    </source>
</evidence>
<dbReference type="InterPro" id="IPR036844">
    <property type="entry name" value="Hint_dom_sf"/>
</dbReference>
<dbReference type="Pfam" id="PF13403">
    <property type="entry name" value="Hint_2"/>
    <property type="match status" value="1"/>
</dbReference>
<organism evidence="2">
    <name type="scientific">Acidicaldus sp</name>
    <dbReference type="NCBI Taxonomy" id="1872105"/>
    <lineage>
        <taxon>Bacteria</taxon>
        <taxon>Pseudomonadati</taxon>
        <taxon>Pseudomonadota</taxon>
        <taxon>Alphaproteobacteria</taxon>
        <taxon>Acetobacterales</taxon>
        <taxon>Acetobacteraceae</taxon>
        <taxon>Acidicaldus</taxon>
    </lineage>
</organism>
<dbReference type="EMBL" id="DTQM01000047">
    <property type="protein sequence ID" value="HGC42031.1"/>
    <property type="molecule type" value="Genomic_DNA"/>
</dbReference>
<dbReference type="AlphaFoldDB" id="A0A8J4HA02"/>
<evidence type="ECO:0000313" key="2">
    <source>
        <dbReference type="EMBL" id="HGC42031.1"/>
    </source>
</evidence>
<dbReference type="SUPFAM" id="SSF51294">
    <property type="entry name" value="Hedgehog/intein (Hint) domain"/>
    <property type="match status" value="1"/>
</dbReference>
<accession>A0A8J4HA02</accession>
<proteinExistence type="predicted"/>
<feature type="domain" description="Hedgehog/Intein (Hint)" evidence="1">
    <location>
        <begin position="306"/>
        <end position="446"/>
    </location>
</feature>
<gene>
    <name evidence="2" type="ORF">ENY07_02245</name>
</gene>
<sequence>MTASWISPQGGNWLTPANWSSGGVPSSGQSATIGLSGCYLVSLEQSATLASLTLDAAGATVLLAPAFPLANVTLDLAGSLDLAAGTLMLAGGEMPVATALGGSAGATEITTYAALDLGAGLIGGGALDAAFAVITATGNEAFGPAQITLGDQAALLAGAGTLTLGAGATVTLGGVGDVLGGNLVNDGTLAFTGTTEINPYGAADFTNTGTLAVVSGTVAGNFADFVNQGEITVAGTLTLDAGSFTNQGEVVIAPGAALTLDLATAPAPGGLGVIDNAGGKVSVVIADSGTALDSSPAAAAIPPPACFLAGTRIATATGEIAVECLRPGQLVATARGGLAPVVWIGERRIDCRRHPQASEVEPVRILADAFAPGLPRRDLWLSPDHAIAIPSEAAGGAPLLVPAKCLLNGATVVQERVATAWYFHVELPCHDIIRAEGLAVESYLDTGNRGDFANAGSVTTLYPDFVPKTWAHSCAPLVHQGAAVTRLRRRLLARAETLGWQPRVAADPHLRIGARVLRPAAQQGALLRFLVPAGTARLTLASRAGVALETTPARLDYRRLGVRLGGAVFDGRPIPLDGPAFGAGFYPLEGRDTARPWRWSDGAGELALPPRRHRAVLDLLVLDAIPGHRRSAA</sequence>
<comment type="caution">
    <text evidence="2">The sequence shown here is derived from an EMBL/GenBank/DDBJ whole genome shotgun (WGS) entry which is preliminary data.</text>
</comment>
<dbReference type="InterPro" id="IPR028992">
    <property type="entry name" value="Hedgehog/Intein_dom"/>
</dbReference>